<feature type="transmembrane region" description="Helical" evidence="1">
    <location>
        <begin position="187"/>
        <end position="209"/>
    </location>
</feature>
<dbReference type="InterPro" id="IPR002656">
    <property type="entry name" value="Acyl_transf_3_dom"/>
</dbReference>
<dbReference type="PANTHER" id="PTHR23028:SF53">
    <property type="entry name" value="ACYL_TRANSF_3 DOMAIN-CONTAINING PROTEIN"/>
    <property type="match status" value="1"/>
</dbReference>
<feature type="transmembrane region" description="Helical" evidence="1">
    <location>
        <begin position="161"/>
        <end position="181"/>
    </location>
</feature>
<feature type="transmembrane region" description="Helical" evidence="1">
    <location>
        <begin position="246"/>
        <end position="263"/>
    </location>
</feature>
<reference evidence="4 5" key="1">
    <citation type="submission" date="2015-07" db="EMBL/GenBank/DDBJ databases">
        <authorList>
            <person name="Voget S."/>
            <person name="Dogs M."/>
            <person name="Brinkhoff T.H."/>
            <person name="Daniel R."/>
        </authorList>
    </citation>
    <scope>NUCLEOTIDE SEQUENCE [LARGE SCALE GENOMIC DNA]</scope>
    <source>
        <strain evidence="4 5">B14</strain>
        <plasmid evidence="4 5">pROLI127</plasmid>
    </source>
</reference>
<dbReference type="RefSeq" id="WP_187431392.1">
    <property type="nucleotide sequence ID" value="NZ_CP143424.1"/>
</dbReference>
<dbReference type="Pfam" id="PF01757">
    <property type="entry name" value="Acyl_transf_3"/>
    <property type="match status" value="1"/>
</dbReference>
<feature type="domain" description="Acyltransferase 3" evidence="2">
    <location>
        <begin position="5"/>
        <end position="330"/>
    </location>
</feature>
<keyword evidence="1" id="KW-0472">Membrane</keyword>
<evidence type="ECO:0000259" key="2">
    <source>
        <dbReference type="Pfam" id="PF01757"/>
    </source>
</evidence>
<feature type="transmembrane region" description="Helical" evidence="1">
    <location>
        <begin position="12"/>
        <end position="28"/>
    </location>
</feature>
<keyword evidence="1" id="KW-1133">Transmembrane helix</keyword>
<feature type="transmembrane region" description="Helical" evidence="1">
    <location>
        <begin position="34"/>
        <end position="51"/>
    </location>
</feature>
<evidence type="ECO:0000256" key="1">
    <source>
        <dbReference type="SAM" id="Phobius"/>
    </source>
</evidence>
<name>A0ABZ2BZR3_9RHOB</name>
<dbReference type="EMBL" id="CP143424">
    <property type="protein sequence ID" value="WVX51423.1"/>
    <property type="molecule type" value="Genomic_DNA"/>
</dbReference>
<protein>
    <recommendedName>
        <fullName evidence="6">Acyltransferase</fullName>
    </recommendedName>
</protein>
<evidence type="ECO:0000313" key="4">
    <source>
        <dbReference type="EMBL" id="WVX51423.1"/>
    </source>
</evidence>
<feature type="transmembrane region" description="Helical" evidence="1">
    <location>
        <begin position="344"/>
        <end position="368"/>
    </location>
</feature>
<keyword evidence="4" id="KW-0614">Plasmid</keyword>
<evidence type="ECO:0000313" key="5">
    <source>
        <dbReference type="Proteomes" id="UP001318682"/>
    </source>
</evidence>
<proteinExistence type="predicted"/>
<accession>A0ABZ2BZR3</accession>
<keyword evidence="5" id="KW-1185">Reference proteome</keyword>
<feature type="domain" description="SGNH" evidence="3">
    <location>
        <begin position="400"/>
        <end position="633"/>
    </location>
</feature>
<evidence type="ECO:0000259" key="3">
    <source>
        <dbReference type="Pfam" id="PF19040"/>
    </source>
</evidence>
<feature type="transmembrane region" description="Helical" evidence="1">
    <location>
        <begin position="72"/>
        <end position="93"/>
    </location>
</feature>
<organism evidence="4 5">
    <name type="scientific">Roseobacter fucihabitans</name>
    <dbReference type="NCBI Taxonomy" id="1537242"/>
    <lineage>
        <taxon>Bacteria</taxon>
        <taxon>Pseudomonadati</taxon>
        <taxon>Pseudomonadota</taxon>
        <taxon>Alphaproteobacteria</taxon>
        <taxon>Rhodobacterales</taxon>
        <taxon>Roseobacteraceae</taxon>
        <taxon>Roseobacter</taxon>
    </lineage>
</organism>
<feature type="transmembrane region" description="Helical" evidence="1">
    <location>
        <begin position="311"/>
        <end position="332"/>
    </location>
</feature>
<dbReference type="PANTHER" id="PTHR23028">
    <property type="entry name" value="ACETYLTRANSFERASE"/>
    <property type="match status" value="1"/>
</dbReference>
<sequence length="654" mass="72075">MQYRAEIDGLRALAVLPVILCHAGFSIFSGGYIGVDVFFVISGFLITSILIRELDQGRFSLPDFYERRARRILPALFFVMAACLPVAAILFVPQDLKDFAQSLTAVAFFSSNILFWSESGYFSGASELKPLLHTWSLAVEEQYYILFPLWLMLTWRWGIKITLIGLTLGFALSLFLAQMIVSRDASFAFFMLPTRAWELLMGSFVAFALFRYPDLARPGWLAQGGSLAGLALVVFAIFVFDKETPFPSLYTLVPVLGAALIILCARRGTLVHALLSQRALTGIGLLSYSAYLWHQPLFAFTRYAHATHPPIAVMLGLVIVTFVLAYVTWRWVERPFRIKGRVGRAWVFNLSAAGLVGFAVLGIGGHLLKGVPMRFSPVKQELFASASASPKRGACHNIAQPDNVCHYFVDAPTWAVFGDSHSIELAYGLATRLRAQDIGVMQFSYAGCGPQLGTDHTDKCGQWSTRSIDHILANDTIDTVVVSYRIAAYLAGKHENIYPAQPDLVGPEKQAQVWESYIKTIQAFVDRGKTVHLVLQAPEVPADIKQMVRRAGSEAIAKENFGLAGVPRSWWEARMAYVTQRLGDIPAAVQIHDPADTFCDAATCYLAHDKRALYFDDDHVSLAGAGLIADQILKGSEPEPGSLAGINPRRKGPG</sequence>
<dbReference type="InterPro" id="IPR043968">
    <property type="entry name" value="SGNH"/>
</dbReference>
<dbReference type="Proteomes" id="UP001318682">
    <property type="component" value="Plasmid pROLI127"/>
</dbReference>
<gene>
    <name evidence="4" type="ORF">ROLI_045250</name>
</gene>
<evidence type="ECO:0008006" key="6">
    <source>
        <dbReference type="Google" id="ProtNLM"/>
    </source>
</evidence>
<dbReference type="InterPro" id="IPR050879">
    <property type="entry name" value="Acyltransferase_3"/>
</dbReference>
<reference evidence="4 5" key="2">
    <citation type="submission" date="2024-01" db="EMBL/GenBank/DDBJ databases">
        <title>Roseobacter fucihabitans sp. nov., isolated from the brown alga Fucus spiralis.</title>
        <authorList>
            <person name="Hahnke S."/>
            <person name="Berger M."/>
            <person name="Schlingloff A."/>
            <person name="Athale I."/>
            <person name="Neumann-Schaal M."/>
            <person name="Adenaya A."/>
            <person name="Poehlein A."/>
            <person name="Daniel R."/>
            <person name="Pertersen J."/>
            <person name="Brinkhoff T."/>
        </authorList>
    </citation>
    <scope>NUCLEOTIDE SEQUENCE [LARGE SCALE GENOMIC DNA]</scope>
    <source>
        <strain evidence="4 5">B14</strain>
        <plasmid evidence="4 5">pROLI127</plasmid>
    </source>
</reference>
<dbReference type="Pfam" id="PF19040">
    <property type="entry name" value="SGNH"/>
    <property type="match status" value="1"/>
</dbReference>
<geneLocation type="plasmid" evidence="4 5">
    <name>pROLI127</name>
</geneLocation>
<keyword evidence="1" id="KW-0812">Transmembrane</keyword>
<feature type="transmembrane region" description="Helical" evidence="1">
    <location>
        <begin position="221"/>
        <end position="240"/>
    </location>
</feature>